<name>A0AA35T809_GEOBA</name>
<protein>
    <submittedName>
        <fullName evidence="1">Uncharacterized protein</fullName>
    </submittedName>
</protein>
<accession>A0AA35T809</accession>
<evidence type="ECO:0000313" key="2">
    <source>
        <dbReference type="Proteomes" id="UP001174909"/>
    </source>
</evidence>
<organism evidence="1 2">
    <name type="scientific">Geodia barretti</name>
    <name type="common">Barrett's horny sponge</name>
    <dbReference type="NCBI Taxonomy" id="519541"/>
    <lineage>
        <taxon>Eukaryota</taxon>
        <taxon>Metazoa</taxon>
        <taxon>Porifera</taxon>
        <taxon>Demospongiae</taxon>
        <taxon>Heteroscleromorpha</taxon>
        <taxon>Tetractinellida</taxon>
        <taxon>Astrophorina</taxon>
        <taxon>Geodiidae</taxon>
        <taxon>Geodia</taxon>
    </lineage>
</organism>
<dbReference type="AlphaFoldDB" id="A0AA35T809"/>
<gene>
    <name evidence="1" type="ORF">GBAR_LOCUS24098</name>
</gene>
<sequence>MDLMLPHTSMHAHRHMHRKILTTPYPDCVLKFLFLPPAPTHTTDLTSADVSQSSEHWRDSWLPRRTIQL</sequence>
<keyword evidence="2" id="KW-1185">Reference proteome</keyword>
<dbReference type="EMBL" id="CASHTH010003327">
    <property type="protein sequence ID" value="CAI8043475.1"/>
    <property type="molecule type" value="Genomic_DNA"/>
</dbReference>
<comment type="caution">
    <text evidence="1">The sequence shown here is derived from an EMBL/GenBank/DDBJ whole genome shotgun (WGS) entry which is preliminary data.</text>
</comment>
<evidence type="ECO:0000313" key="1">
    <source>
        <dbReference type="EMBL" id="CAI8043475.1"/>
    </source>
</evidence>
<dbReference type="Proteomes" id="UP001174909">
    <property type="component" value="Unassembled WGS sequence"/>
</dbReference>
<proteinExistence type="predicted"/>
<reference evidence="1" key="1">
    <citation type="submission" date="2023-03" db="EMBL/GenBank/DDBJ databases">
        <authorList>
            <person name="Steffen K."/>
            <person name="Cardenas P."/>
        </authorList>
    </citation>
    <scope>NUCLEOTIDE SEQUENCE</scope>
</reference>